<evidence type="ECO:0000256" key="1">
    <source>
        <dbReference type="ARBA" id="ARBA00022884"/>
    </source>
</evidence>
<dbReference type="PROSITE" id="PS50158">
    <property type="entry name" value="ZF_CCHC"/>
    <property type="match status" value="1"/>
</dbReference>
<dbReference type="AlphaFoldDB" id="A0A2U1PLJ0"/>
<protein>
    <submittedName>
        <fullName evidence="6">Nucleotide-binding, alpha-beta plait</fullName>
    </submittedName>
</protein>
<organism evidence="6 7">
    <name type="scientific">Artemisia annua</name>
    <name type="common">Sweet wormwood</name>
    <dbReference type="NCBI Taxonomy" id="35608"/>
    <lineage>
        <taxon>Eukaryota</taxon>
        <taxon>Viridiplantae</taxon>
        <taxon>Streptophyta</taxon>
        <taxon>Embryophyta</taxon>
        <taxon>Tracheophyta</taxon>
        <taxon>Spermatophyta</taxon>
        <taxon>Magnoliopsida</taxon>
        <taxon>eudicotyledons</taxon>
        <taxon>Gunneridae</taxon>
        <taxon>Pentapetalae</taxon>
        <taxon>asterids</taxon>
        <taxon>campanulids</taxon>
        <taxon>Asterales</taxon>
        <taxon>Asteraceae</taxon>
        <taxon>Asteroideae</taxon>
        <taxon>Anthemideae</taxon>
        <taxon>Artemisiinae</taxon>
        <taxon>Artemisia</taxon>
    </lineage>
</organism>
<gene>
    <name evidence="6" type="ORF">CTI12_AA139180</name>
</gene>
<keyword evidence="1 3" id="KW-0694">RNA-binding</keyword>
<dbReference type="Gene3D" id="4.10.60.10">
    <property type="entry name" value="Zinc finger, CCHC-type"/>
    <property type="match status" value="1"/>
</dbReference>
<keyword evidence="7" id="KW-1185">Reference proteome</keyword>
<feature type="domain" description="RRM" evidence="4">
    <location>
        <begin position="240"/>
        <end position="323"/>
    </location>
</feature>
<dbReference type="SMART" id="SM00360">
    <property type="entry name" value="RRM"/>
    <property type="match status" value="2"/>
</dbReference>
<evidence type="ECO:0000259" key="4">
    <source>
        <dbReference type="PROSITE" id="PS50102"/>
    </source>
</evidence>
<dbReference type="SUPFAM" id="SSF54928">
    <property type="entry name" value="RNA-binding domain, RBD"/>
    <property type="match status" value="2"/>
</dbReference>
<dbReference type="CDD" id="cd00590">
    <property type="entry name" value="RRM_SF"/>
    <property type="match status" value="1"/>
</dbReference>
<name>A0A2U1PLJ0_ARTAN</name>
<dbReference type="GO" id="GO:0003723">
    <property type="term" value="F:RNA binding"/>
    <property type="evidence" value="ECO:0007669"/>
    <property type="project" value="UniProtKB-UniRule"/>
</dbReference>
<dbReference type="GO" id="GO:0008270">
    <property type="term" value="F:zinc ion binding"/>
    <property type="evidence" value="ECO:0007669"/>
    <property type="project" value="UniProtKB-KW"/>
</dbReference>
<evidence type="ECO:0000313" key="6">
    <source>
        <dbReference type="EMBL" id="PWA86619.1"/>
    </source>
</evidence>
<evidence type="ECO:0000256" key="3">
    <source>
        <dbReference type="PROSITE-ProRule" id="PRU00176"/>
    </source>
</evidence>
<dbReference type="PANTHER" id="PTHR21245">
    <property type="entry name" value="HETEROGENEOUS NUCLEAR RIBONUCLEOPROTEIN"/>
    <property type="match status" value="1"/>
</dbReference>
<dbReference type="STRING" id="35608.A0A2U1PLJ0"/>
<dbReference type="Pfam" id="PF00098">
    <property type="entry name" value="zf-CCHC"/>
    <property type="match status" value="1"/>
</dbReference>
<comment type="caution">
    <text evidence="6">The sequence shown here is derived from an EMBL/GenBank/DDBJ whole genome shotgun (WGS) entry which is preliminary data.</text>
</comment>
<dbReference type="Pfam" id="PF00076">
    <property type="entry name" value="RRM_1"/>
    <property type="match status" value="2"/>
</dbReference>
<dbReference type="InterPro" id="IPR035979">
    <property type="entry name" value="RBD_domain_sf"/>
</dbReference>
<keyword evidence="2" id="KW-0862">Zinc</keyword>
<dbReference type="Gene3D" id="3.30.70.330">
    <property type="match status" value="2"/>
</dbReference>
<dbReference type="InterPro" id="IPR012677">
    <property type="entry name" value="Nucleotide-bd_a/b_plait_sf"/>
</dbReference>
<dbReference type="SUPFAM" id="SSF57756">
    <property type="entry name" value="Retrovirus zinc finger-like domains"/>
    <property type="match status" value="1"/>
</dbReference>
<feature type="domain" description="CCHC-type" evidence="5">
    <location>
        <begin position="27"/>
        <end position="44"/>
    </location>
</feature>
<reference evidence="6 7" key="1">
    <citation type="journal article" date="2018" name="Mol. Plant">
        <title>The genome of Artemisia annua provides insight into the evolution of Asteraceae family and artemisinin biosynthesis.</title>
        <authorList>
            <person name="Shen Q."/>
            <person name="Zhang L."/>
            <person name="Liao Z."/>
            <person name="Wang S."/>
            <person name="Yan T."/>
            <person name="Shi P."/>
            <person name="Liu M."/>
            <person name="Fu X."/>
            <person name="Pan Q."/>
            <person name="Wang Y."/>
            <person name="Lv Z."/>
            <person name="Lu X."/>
            <person name="Zhang F."/>
            <person name="Jiang W."/>
            <person name="Ma Y."/>
            <person name="Chen M."/>
            <person name="Hao X."/>
            <person name="Li L."/>
            <person name="Tang Y."/>
            <person name="Lv G."/>
            <person name="Zhou Y."/>
            <person name="Sun X."/>
            <person name="Brodelius P.E."/>
            <person name="Rose J.K.C."/>
            <person name="Tang K."/>
        </authorList>
    </citation>
    <scope>NUCLEOTIDE SEQUENCE [LARGE SCALE GENOMIC DNA]</scope>
    <source>
        <strain evidence="7">cv. Huhao1</strain>
        <tissue evidence="6">Leaf</tissue>
    </source>
</reference>
<proteinExistence type="predicted"/>
<evidence type="ECO:0000313" key="7">
    <source>
        <dbReference type="Proteomes" id="UP000245207"/>
    </source>
</evidence>
<dbReference type="SMART" id="SM00343">
    <property type="entry name" value="ZnF_C2HC"/>
    <property type="match status" value="1"/>
</dbReference>
<evidence type="ECO:0000259" key="5">
    <source>
        <dbReference type="PROSITE" id="PS50158"/>
    </source>
</evidence>
<dbReference type="OrthoDB" id="3800936at2759"/>
<sequence>METLGERIGSVTVKTPLAVGENKLKRRRCYECGERGHISSLCPKNQLPADVTISLSDGENVVDLSHWDGFEEPNVAEVKEEEKGVCLVENRDNDVELQHGDTNGIESKDTDQNRLEDKEGVKELVVNSETDSSKLQQGLSESRVVSGQMAASWWHMKQRRKIFVHGLDKETKEEDIRNVFGKVGEVVEVKLIRNHNTGKSRGFGFVTYASAGLADSALKKFRHVEIRGSTWHTAAVEGNDAIALNNIDKKWNIENVLALLQKVGIRKIDEVSVVPDPENTELNCGFAFIEFETKRDAQMAYRKLQIKNVFGEYSKIKVAWAESLADPVEEEMHNGRYDLKLQ</sequence>
<dbReference type="Proteomes" id="UP000245207">
    <property type="component" value="Unassembled WGS sequence"/>
</dbReference>
<feature type="domain" description="RRM" evidence="4">
    <location>
        <begin position="160"/>
        <end position="249"/>
    </location>
</feature>
<accession>A0A2U1PLJ0</accession>
<dbReference type="PROSITE" id="PS50102">
    <property type="entry name" value="RRM"/>
    <property type="match status" value="2"/>
</dbReference>
<evidence type="ECO:0000256" key="2">
    <source>
        <dbReference type="PROSITE-ProRule" id="PRU00047"/>
    </source>
</evidence>
<keyword evidence="2" id="KW-0863">Zinc-finger</keyword>
<keyword evidence="2" id="KW-0479">Metal-binding</keyword>
<dbReference type="InterPro" id="IPR036875">
    <property type="entry name" value="Znf_CCHC_sf"/>
</dbReference>
<dbReference type="InterPro" id="IPR000504">
    <property type="entry name" value="RRM_dom"/>
</dbReference>
<dbReference type="InterPro" id="IPR001878">
    <property type="entry name" value="Znf_CCHC"/>
</dbReference>
<dbReference type="EMBL" id="PKPP01000998">
    <property type="protein sequence ID" value="PWA86619.1"/>
    <property type="molecule type" value="Genomic_DNA"/>
</dbReference>